<reference evidence="2" key="1">
    <citation type="submission" date="2020-05" db="UniProtKB">
        <authorList>
            <consortium name="EnsemblMetazoa"/>
        </authorList>
    </citation>
    <scope>IDENTIFICATION</scope>
    <source>
        <strain evidence="2">MAF</strain>
    </source>
</reference>
<keyword evidence="1" id="KW-1133">Transmembrane helix</keyword>
<keyword evidence="1" id="KW-0472">Membrane</keyword>
<keyword evidence="1" id="KW-0812">Transmembrane</keyword>
<dbReference type="AlphaFoldDB" id="A0A182V9H1"/>
<dbReference type="EnsemblMetazoa" id="AMEM011143-RA">
    <property type="protein sequence ID" value="AMEM011143-PA"/>
    <property type="gene ID" value="AMEM011143"/>
</dbReference>
<organism evidence="2 3">
    <name type="scientific">Anopheles merus</name>
    <name type="common">Mosquito</name>
    <dbReference type="NCBI Taxonomy" id="30066"/>
    <lineage>
        <taxon>Eukaryota</taxon>
        <taxon>Metazoa</taxon>
        <taxon>Ecdysozoa</taxon>
        <taxon>Arthropoda</taxon>
        <taxon>Hexapoda</taxon>
        <taxon>Insecta</taxon>
        <taxon>Pterygota</taxon>
        <taxon>Neoptera</taxon>
        <taxon>Endopterygota</taxon>
        <taxon>Diptera</taxon>
        <taxon>Nematocera</taxon>
        <taxon>Culicoidea</taxon>
        <taxon>Culicidae</taxon>
        <taxon>Anophelinae</taxon>
        <taxon>Anopheles</taxon>
    </lineage>
</organism>
<evidence type="ECO:0000313" key="2">
    <source>
        <dbReference type="EnsemblMetazoa" id="AMEM011143-PA"/>
    </source>
</evidence>
<name>A0A182V9H1_ANOME</name>
<accession>A0A182V9H1</accession>
<dbReference type="VEuPathDB" id="VectorBase:AMEM011143"/>
<evidence type="ECO:0000313" key="3">
    <source>
        <dbReference type="Proteomes" id="UP000075903"/>
    </source>
</evidence>
<protein>
    <submittedName>
        <fullName evidence="2">Uncharacterized protein</fullName>
    </submittedName>
</protein>
<proteinExistence type="predicted"/>
<feature type="transmembrane region" description="Helical" evidence="1">
    <location>
        <begin position="6"/>
        <end position="25"/>
    </location>
</feature>
<keyword evidence="3" id="KW-1185">Reference proteome</keyword>
<sequence length="96" mass="10480">MVSLYGAVVVGVVVVLVRIIVLASFREGCTRSGRARALGRYKSGPLIGRRAQSAEGYYRHHVVGSQFSGATPNQPEPVHALHPQYSRLDMVMECDP</sequence>
<dbReference type="Proteomes" id="UP000075903">
    <property type="component" value="Unassembled WGS sequence"/>
</dbReference>
<evidence type="ECO:0000256" key="1">
    <source>
        <dbReference type="SAM" id="Phobius"/>
    </source>
</evidence>